<keyword evidence="3" id="KW-0449">Lipoprotein</keyword>
<evidence type="ECO:0000256" key="1">
    <source>
        <dbReference type="ARBA" id="ARBA00022707"/>
    </source>
</evidence>
<protein>
    <submittedName>
        <fullName evidence="5">Uncharacterized protein</fullName>
    </submittedName>
</protein>
<feature type="region of interest" description="Disordered" evidence="4">
    <location>
        <begin position="1"/>
        <end position="128"/>
    </location>
</feature>
<feature type="compositionally biased region" description="Basic and acidic residues" evidence="4">
    <location>
        <begin position="110"/>
        <end position="128"/>
    </location>
</feature>
<dbReference type="Proteomes" id="UP000193144">
    <property type="component" value="Unassembled WGS sequence"/>
</dbReference>
<name>A0A1Y1ZTY3_9PLEO</name>
<proteinExistence type="predicted"/>
<dbReference type="EMBL" id="MCFA01000039">
    <property type="protein sequence ID" value="ORY13701.1"/>
    <property type="molecule type" value="Genomic_DNA"/>
</dbReference>
<evidence type="ECO:0000256" key="3">
    <source>
        <dbReference type="ARBA" id="ARBA00023288"/>
    </source>
</evidence>
<dbReference type="AlphaFoldDB" id="A0A1Y1ZTY3"/>
<accession>A0A1Y1ZTY3</accession>
<evidence type="ECO:0000313" key="6">
    <source>
        <dbReference type="Proteomes" id="UP000193144"/>
    </source>
</evidence>
<keyword evidence="1" id="KW-0519">Myristate</keyword>
<sequence length="128" mass="13271">MGNLCGKQSKDDNFAGPGRTLGAAPPPSTNAKASVPARVANPEGGASAKPKVTGPGRTVGGGSQIGEDARAAAAAAAERRNNKTAEGDLAKKLEAQKKKTQNQTLQEAAQENRLHREVDAKKPVQDYR</sequence>
<evidence type="ECO:0000256" key="2">
    <source>
        <dbReference type="ARBA" id="ARBA00023139"/>
    </source>
</evidence>
<keyword evidence="2" id="KW-0564">Palmitate</keyword>
<gene>
    <name evidence="5" type="ORF">BCR34DRAFT_561547</name>
</gene>
<evidence type="ECO:0000313" key="5">
    <source>
        <dbReference type="EMBL" id="ORY13701.1"/>
    </source>
</evidence>
<organism evidence="5 6">
    <name type="scientific">Clohesyomyces aquaticus</name>
    <dbReference type="NCBI Taxonomy" id="1231657"/>
    <lineage>
        <taxon>Eukaryota</taxon>
        <taxon>Fungi</taxon>
        <taxon>Dikarya</taxon>
        <taxon>Ascomycota</taxon>
        <taxon>Pezizomycotina</taxon>
        <taxon>Dothideomycetes</taxon>
        <taxon>Pleosporomycetidae</taxon>
        <taxon>Pleosporales</taxon>
        <taxon>Lindgomycetaceae</taxon>
        <taxon>Clohesyomyces</taxon>
    </lineage>
</organism>
<comment type="caution">
    <text evidence="5">The sequence shown here is derived from an EMBL/GenBank/DDBJ whole genome shotgun (WGS) entry which is preliminary data.</text>
</comment>
<evidence type="ECO:0000256" key="4">
    <source>
        <dbReference type="SAM" id="MobiDB-lite"/>
    </source>
</evidence>
<feature type="compositionally biased region" description="Basic and acidic residues" evidence="4">
    <location>
        <begin position="77"/>
        <end position="97"/>
    </location>
</feature>
<dbReference type="Pfam" id="PF15811">
    <property type="entry name" value="SVIP"/>
    <property type="match status" value="1"/>
</dbReference>
<dbReference type="InterPro" id="IPR031632">
    <property type="entry name" value="SVIP"/>
</dbReference>
<reference evidence="5 6" key="1">
    <citation type="submission" date="2016-07" db="EMBL/GenBank/DDBJ databases">
        <title>Pervasive Adenine N6-methylation of Active Genes in Fungi.</title>
        <authorList>
            <consortium name="DOE Joint Genome Institute"/>
            <person name="Mondo S.J."/>
            <person name="Dannebaum R.O."/>
            <person name="Kuo R.C."/>
            <person name="Labutti K."/>
            <person name="Haridas S."/>
            <person name="Kuo A."/>
            <person name="Salamov A."/>
            <person name="Ahrendt S.R."/>
            <person name="Lipzen A."/>
            <person name="Sullivan W."/>
            <person name="Andreopoulos W.B."/>
            <person name="Clum A."/>
            <person name="Lindquist E."/>
            <person name="Daum C."/>
            <person name="Ramamoorthy G.K."/>
            <person name="Gryganskyi A."/>
            <person name="Culley D."/>
            <person name="Magnuson J.K."/>
            <person name="James T.Y."/>
            <person name="O'Malley M.A."/>
            <person name="Stajich J.E."/>
            <person name="Spatafora J.W."/>
            <person name="Visel A."/>
            <person name="Grigoriev I.V."/>
        </authorList>
    </citation>
    <scope>NUCLEOTIDE SEQUENCE [LARGE SCALE GENOMIC DNA]</scope>
    <source>
        <strain evidence="5 6">CBS 115471</strain>
    </source>
</reference>
<keyword evidence="6" id="KW-1185">Reference proteome</keyword>
<dbReference type="OrthoDB" id="5415072at2759"/>